<dbReference type="EMBL" id="LT629776">
    <property type="protein sequence ID" value="SDS75143.1"/>
    <property type="molecule type" value="Genomic_DNA"/>
</dbReference>
<keyword evidence="10" id="KW-1185">Reference proteome</keyword>
<evidence type="ECO:0000256" key="2">
    <source>
        <dbReference type="ARBA" id="ARBA00012925"/>
    </source>
</evidence>
<keyword evidence="3 8" id="KW-0479">Metal-binding</keyword>
<comment type="similarity">
    <text evidence="1">Belongs to the beta-class carbonic anhydrase family.</text>
</comment>
<evidence type="ECO:0000256" key="3">
    <source>
        <dbReference type="ARBA" id="ARBA00022723"/>
    </source>
</evidence>
<evidence type="ECO:0000256" key="1">
    <source>
        <dbReference type="ARBA" id="ARBA00006217"/>
    </source>
</evidence>
<feature type="binding site" evidence="8">
    <location>
        <position position="50"/>
    </location>
    <ligand>
        <name>Zn(2+)</name>
        <dbReference type="ChEBI" id="CHEBI:29105"/>
    </ligand>
</feature>
<feature type="binding site" evidence="8">
    <location>
        <position position="104"/>
    </location>
    <ligand>
        <name>Zn(2+)</name>
        <dbReference type="ChEBI" id="CHEBI:29105"/>
    </ligand>
</feature>
<feature type="binding site" evidence="8">
    <location>
        <position position="101"/>
    </location>
    <ligand>
        <name>Zn(2+)</name>
        <dbReference type="ChEBI" id="CHEBI:29105"/>
    </ligand>
</feature>
<proteinExistence type="inferred from homology"/>
<keyword evidence="4 8" id="KW-0862">Zinc</keyword>
<dbReference type="Pfam" id="PF00484">
    <property type="entry name" value="Pro_CA"/>
    <property type="match status" value="1"/>
</dbReference>
<evidence type="ECO:0000313" key="10">
    <source>
        <dbReference type="Proteomes" id="UP000185663"/>
    </source>
</evidence>
<dbReference type="FunFam" id="3.40.1050.10:FF:000006">
    <property type="entry name" value="Carbonic anhydrase"/>
    <property type="match status" value="1"/>
</dbReference>
<dbReference type="GO" id="GO:0008270">
    <property type="term" value="F:zinc ion binding"/>
    <property type="evidence" value="ECO:0007669"/>
    <property type="project" value="InterPro"/>
</dbReference>
<dbReference type="PANTHER" id="PTHR11002">
    <property type="entry name" value="CARBONIC ANHYDRASE"/>
    <property type="match status" value="1"/>
</dbReference>
<evidence type="ECO:0000256" key="4">
    <source>
        <dbReference type="ARBA" id="ARBA00022833"/>
    </source>
</evidence>
<dbReference type="PROSITE" id="PS00704">
    <property type="entry name" value="PROK_CO2_ANHYDRASE_1"/>
    <property type="match status" value="1"/>
</dbReference>
<dbReference type="InterPro" id="IPR036874">
    <property type="entry name" value="Carbonic_anhydrase_sf"/>
</dbReference>
<comment type="function">
    <text evidence="6">Catalyzes the reversible hydration of carbon dioxide to form bicarbonate.</text>
</comment>
<dbReference type="GO" id="GO:0015976">
    <property type="term" value="P:carbon utilization"/>
    <property type="evidence" value="ECO:0007669"/>
    <property type="project" value="InterPro"/>
</dbReference>
<dbReference type="SMART" id="SM00947">
    <property type="entry name" value="Pro_CA"/>
    <property type="match status" value="1"/>
</dbReference>
<organism evidence="9 10">
    <name type="scientific">Paraoerskovia marina</name>
    <dbReference type="NCBI Taxonomy" id="545619"/>
    <lineage>
        <taxon>Bacteria</taxon>
        <taxon>Bacillati</taxon>
        <taxon>Actinomycetota</taxon>
        <taxon>Actinomycetes</taxon>
        <taxon>Micrococcales</taxon>
        <taxon>Cellulomonadaceae</taxon>
        <taxon>Paraoerskovia</taxon>
    </lineage>
</organism>
<evidence type="ECO:0000256" key="7">
    <source>
        <dbReference type="ARBA" id="ARBA00048348"/>
    </source>
</evidence>
<accession>A0A1H1URK7</accession>
<dbReference type="OrthoDB" id="9797527at2"/>
<dbReference type="eggNOG" id="COG0288">
    <property type="taxonomic scope" value="Bacteria"/>
</dbReference>
<sequence length="211" mass="22280">MTPQQAWTALQEGNQRFVAGTPDHPSQDAARRAEVSAQQHPFAVMFGCSDSRVAAEIIFDRGLGDLFVVRTAGHVVDTSVLGSIEYGVALLETPLIVVLGHDSCGAVAAAAHTLETGETAPGFVRSVVDKVIPSIVNLTSAGKTVRDSESGVVDPQMLLHEHVRSTVSLLYGTSASITKAVDEGRCAIVGLEYELTEGRVRLVESIGDIGE</sequence>
<dbReference type="Proteomes" id="UP000185663">
    <property type="component" value="Chromosome I"/>
</dbReference>
<feature type="binding site" evidence="8">
    <location>
        <position position="48"/>
    </location>
    <ligand>
        <name>Zn(2+)</name>
        <dbReference type="ChEBI" id="CHEBI:29105"/>
    </ligand>
</feature>
<dbReference type="InterPro" id="IPR015892">
    <property type="entry name" value="Carbonic_anhydrase_CS"/>
</dbReference>
<comment type="cofactor">
    <cofactor evidence="8">
        <name>Zn(2+)</name>
        <dbReference type="ChEBI" id="CHEBI:29105"/>
    </cofactor>
    <text evidence="8">Binds 1 zinc ion per subunit.</text>
</comment>
<dbReference type="Gene3D" id="3.40.1050.10">
    <property type="entry name" value="Carbonic anhydrase"/>
    <property type="match status" value="1"/>
</dbReference>
<protein>
    <recommendedName>
        <fullName evidence="2">carbonic anhydrase</fullName>
        <ecNumber evidence="2">4.2.1.1</ecNumber>
    </recommendedName>
</protein>
<dbReference type="RefSeq" id="WP_081829655.1">
    <property type="nucleotide sequence ID" value="NZ_LT629776.1"/>
</dbReference>
<name>A0A1H1URK7_9CELL</name>
<comment type="catalytic activity">
    <reaction evidence="7">
        <text>hydrogencarbonate + H(+) = CO2 + H2O</text>
        <dbReference type="Rhea" id="RHEA:10748"/>
        <dbReference type="ChEBI" id="CHEBI:15377"/>
        <dbReference type="ChEBI" id="CHEBI:15378"/>
        <dbReference type="ChEBI" id="CHEBI:16526"/>
        <dbReference type="ChEBI" id="CHEBI:17544"/>
        <dbReference type="EC" id="4.2.1.1"/>
    </reaction>
</comment>
<evidence type="ECO:0000256" key="5">
    <source>
        <dbReference type="ARBA" id="ARBA00023239"/>
    </source>
</evidence>
<evidence type="ECO:0000256" key="6">
    <source>
        <dbReference type="ARBA" id="ARBA00024993"/>
    </source>
</evidence>
<evidence type="ECO:0000256" key="8">
    <source>
        <dbReference type="PIRSR" id="PIRSR601765-1"/>
    </source>
</evidence>
<dbReference type="CDD" id="cd03378">
    <property type="entry name" value="beta_CA_cladeC"/>
    <property type="match status" value="1"/>
</dbReference>
<keyword evidence="5" id="KW-0456">Lyase</keyword>
<dbReference type="InterPro" id="IPR001765">
    <property type="entry name" value="Carbonic_anhydrase"/>
</dbReference>
<dbReference type="EC" id="4.2.1.1" evidence="2"/>
<reference evidence="9 10" key="1">
    <citation type="submission" date="2016-10" db="EMBL/GenBank/DDBJ databases">
        <authorList>
            <person name="de Groot N.N."/>
        </authorList>
    </citation>
    <scope>NUCLEOTIDE SEQUENCE [LARGE SCALE GENOMIC DNA]</scope>
    <source>
        <strain evidence="9 10">DSM 22126</strain>
    </source>
</reference>
<evidence type="ECO:0000313" key="9">
    <source>
        <dbReference type="EMBL" id="SDS75143.1"/>
    </source>
</evidence>
<dbReference type="GO" id="GO:0004089">
    <property type="term" value="F:carbonate dehydratase activity"/>
    <property type="evidence" value="ECO:0007669"/>
    <property type="project" value="UniProtKB-EC"/>
</dbReference>
<dbReference type="SUPFAM" id="SSF53056">
    <property type="entry name" value="beta-carbonic anhydrase, cab"/>
    <property type="match status" value="1"/>
</dbReference>
<gene>
    <name evidence="9" type="ORF">SAMN04489860_2278</name>
</gene>
<dbReference type="AlphaFoldDB" id="A0A1H1URK7"/>
<dbReference type="PANTHER" id="PTHR11002:SF79">
    <property type="entry name" value="CARBONIC ANHYDRASE 2"/>
    <property type="match status" value="1"/>
</dbReference>
<dbReference type="STRING" id="545619.SAMN04489860_2278"/>